<feature type="compositionally biased region" description="Basic and acidic residues" evidence="1">
    <location>
        <begin position="122"/>
        <end position="135"/>
    </location>
</feature>
<dbReference type="Proteomes" id="UP000823918">
    <property type="component" value="Unassembled WGS sequence"/>
</dbReference>
<organism evidence="2 3">
    <name type="scientific">Candidatus Ruthenibacterium merdavium</name>
    <dbReference type="NCBI Taxonomy" id="2838752"/>
    <lineage>
        <taxon>Bacteria</taxon>
        <taxon>Bacillati</taxon>
        <taxon>Bacillota</taxon>
        <taxon>Clostridia</taxon>
        <taxon>Eubacteriales</taxon>
        <taxon>Oscillospiraceae</taxon>
        <taxon>Ruthenibacterium</taxon>
    </lineage>
</organism>
<name>A0A9D2TJ92_9FIRM</name>
<feature type="region of interest" description="Disordered" evidence="1">
    <location>
        <begin position="35"/>
        <end position="153"/>
    </location>
</feature>
<comment type="caution">
    <text evidence="2">The sequence shown here is derived from an EMBL/GenBank/DDBJ whole genome shotgun (WGS) entry which is preliminary data.</text>
</comment>
<feature type="compositionally biased region" description="Polar residues" evidence="1">
    <location>
        <begin position="1"/>
        <end position="12"/>
    </location>
</feature>
<sequence length="219" mass="25190">MKLSSVNSNQTPAVFMPEKSAGANADIQALEKKLQQLQQEKQKAVQRKDEKEQKKLEKQIEEIKKQIQQLERSKKQSSKTSSPASEQKGDTYEPQSENRSAGVYKISRDEKGRPVVETGQKPQERQKQVSGKPDEQGEQPIIMKTTGNTDQVDREIENLKQTKTQMEQKIAAAKDEREKQVLKTRLEQVKAELRMKDNDTYRRQHMQITEQKVVSKIGE</sequence>
<evidence type="ECO:0000313" key="2">
    <source>
        <dbReference type="EMBL" id="HJC72084.1"/>
    </source>
</evidence>
<reference evidence="2" key="1">
    <citation type="journal article" date="2021" name="PeerJ">
        <title>Extensive microbial diversity within the chicken gut microbiome revealed by metagenomics and culture.</title>
        <authorList>
            <person name="Gilroy R."/>
            <person name="Ravi A."/>
            <person name="Getino M."/>
            <person name="Pursley I."/>
            <person name="Horton D.L."/>
            <person name="Alikhan N.F."/>
            <person name="Baker D."/>
            <person name="Gharbi K."/>
            <person name="Hall N."/>
            <person name="Watson M."/>
            <person name="Adriaenssens E.M."/>
            <person name="Foster-Nyarko E."/>
            <person name="Jarju S."/>
            <person name="Secka A."/>
            <person name="Antonio M."/>
            <person name="Oren A."/>
            <person name="Chaudhuri R.R."/>
            <person name="La Ragione R."/>
            <person name="Hildebrand F."/>
            <person name="Pallen M.J."/>
        </authorList>
    </citation>
    <scope>NUCLEOTIDE SEQUENCE</scope>
    <source>
        <strain evidence="2">5933</strain>
    </source>
</reference>
<dbReference type="EMBL" id="DWWA01000023">
    <property type="protein sequence ID" value="HJC72084.1"/>
    <property type="molecule type" value="Genomic_DNA"/>
</dbReference>
<gene>
    <name evidence="2" type="ORF">H9698_04730</name>
</gene>
<feature type="region of interest" description="Disordered" evidence="1">
    <location>
        <begin position="1"/>
        <end position="20"/>
    </location>
</feature>
<proteinExistence type="predicted"/>
<evidence type="ECO:0000313" key="3">
    <source>
        <dbReference type="Proteomes" id="UP000823918"/>
    </source>
</evidence>
<evidence type="ECO:0000256" key="1">
    <source>
        <dbReference type="SAM" id="MobiDB-lite"/>
    </source>
</evidence>
<protein>
    <submittedName>
        <fullName evidence="2">Uncharacterized protein</fullName>
    </submittedName>
</protein>
<feature type="compositionally biased region" description="Basic and acidic residues" evidence="1">
    <location>
        <begin position="35"/>
        <end position="65"/>
    </location>
</feature>
<dbReference type="AlphaFoldDB" id="A0A9D2TJ92"/>
<accession>A0A9D2TJ92</accession>
<reference evidence="2" key="2">
    <citation type="submission" date="2021-04" db="EMBL/GenBank/DDBJ databases">
        <authorList>
            <person name="Gilroy R."/>
        </authorList>
    </citation>
    <scope>NUCLEOTIDE SEQUENCE</scope>
    <source>
        <strain evidence="2">5933</strain>
    </source>
</reference>